<dbReference type="AlphaFoldDB" id="A0A0G1JCS2"/>
<dbReference type="Proteomes" id="UP000034783">
    <property type="component" value="Unassembled WGS sequence"/>
</dbReference>
<organism evidence="1 2">
    <name type="scientific">candidate division WWE3 bacterium GW2011_GWB1_44_4</name>
    <dbReference type="NCBI Taxonomy" id="1619116"/>
    <lineage>
        <taxon>Bacteria</taxon>
        <taxon>Katanobacteria</taxon>
    </lineage>
</organism>
<name>A0A0G1JCS2_UNCKA</name>
<sequence length="357" mass="39885">MRTQISPTIPIDTIHEGYARAAIIEATALPDRRETKRDSVGMGRTNRNVTEAGLSDFLERYAHLGYSVPIALSAAMVILAASTSAGAYNNKESDGHTSEILAAIAETPVVVPFYTWEITEAVLQRRYEESLRTFEMIANKASTDPAKPEFSGQYSEQSMRNTADVDVAREVATIPEFTFYENSLAITPNHPVYGRAYEEYVRALLNIQSESVSLMDLLNAVVTYTHVNYPHNLSETVEPLKSESMVELMSRFWAGKATCADMSFLTQYGLHELGIHSVVRMYEFIASKNDLGENVPLYYVPHTNLVLRLGTPLGEDWVLETTGGFIMPLESFRKYINDTYAPSYGVINEYDVITGLE</sequence>
<protein>
    <recommendedName>
        <fullName evidence="3">Transglutaminase-like domain-containing protein</fullName>
    </recommendedName>
</protein>
<dbReference type="EMBL" id="LCJD01000028">
    <property type="protein sequence ID" value="KKT69148.1"/>
    <property type="molecule type" value="Genomic_DNA"/>
</dbReference>
<evidence type="ECO:0000313" key="1">
    <source>
        <dbReference type="EMBL" id="KKT69148.1"/>
    </source>
</evidence>
<accession>A0A0G1JCS2</accession>
<comment type="caution">
    <text evidence="1">The sequence shown here is derived from an EMBL/GenBank/DDBJ whole genome shotgun (WGS) entry which is preliminary data.</text>
</comment>
<gene>
    <name evidence="1" type="ORF">UW65_C0028G0004</name>
</gene>
<evidence type="ECO:0000313" key="2">
    <source>
        <dbReference type="Proteomes" id="UP000034783"/>
    </source>
</evidence>
<evidence type="ECO:0008006" key="3">
    <source>
        <dbReference type="Google" id="ProtNLM"/>
    </source>
</evidence>
<proteinExistence type="predicted"/>
<reference evidence="1 2" key="1">
    <citation type="journal article" date="2015" name="Nature">
        <title>rRNA introns, odd ribosomes, and small enigmatic genomes across a large radiation of phyla.</title>
        <authorList>
            <person name="Brown C.T."/>
            <person name="Hug L.A."/>
            <person name="Thomas B.C."/>
            <person name="Sharon I."/>
            <person name="Castelle C.J."/>
            <person name="Singh A."/>
            <person name="Wilkins M.J."/>
            <person name="Williams K.H."/>
            <person name="Banfield J.F."/>
        </authorList>
    </citation>
    <scope>NUCLEOTIDE SEQUENCE [LARGE SCALE GENOMIC DNA]</scope>
</reference>